<feature type="domain" description="DUF222" evidence="1">
    <location>
        <begin position="2"/>
        <end position="98"/>
    </location>
</feature>
<name>A0A375Z0M6_MYCSH</name>
<organism evidence="2 3">
    <name type="scientific">Mycobacterium shimoidei</name>
    <dbReference type="NCBI Taxonomy" id="29313"/>
    <lineage>
        <taxon>Bacteria</taxon>
        <taxon>Bacillati</taxon>
        <taxon>Actinomycetota</taxon>
        <taxon>Actinomycetes</taxon>
        <taxon>Mycobacteriales</taxon>
        <taxon>Mycobacteriaceae</taxon>
        <taxon>Mycobacterium</taxon>
    </lineage>
</organism>
<dbReference type="AlphaFoldDB" id="A0A375Z0M6"/>
<dbReference type="EMBL" id="UEGW01000001">
    <property type="protein sequence ID" value="SRX94646.1"/>
    <property type="molecule type" value="Genomic_DNA"/>
</dbReference>
<dbReference type="InterPro" id="IPR003870">
    <property type="entry name" value="DUF222"/>
</dbReference>
<keyword evidence="3" id="KW-1185">Reference proteome</keyword>
<accession>A0A375Z0M6</accession>
<sequence length="232" mass="25433">MLADRLTDCLNPDGDFTDTDRARRRGLVLGRQDGEGMSKISGYLTPQARATVEAVFAKLAAPGMCNPDDQTPCVDAAPPQTAVAADTRSTAQRPIHDARVVDDVAAKLAAQSYWHRKERALDSIKDTPKTIQAVRDLISTADDTQVPVLAEELGDYLASRSMPTDWLPDALAAKLPGLADSQADRMSRSDSVTFCLRAIKSSRMQWKPTPPRRRCLIQPMSRVSRIRADNSD</sequence>
<reference evidence="2 3" key="1">
    <citation type="submission" date="2018-05" db="EMBL/GenBank/DDBJ databases">
        <authorList>
            <consortium name="IHU Genomes"/>
        </authorList>
    </citation>
    <scope>NUCLEOTIDE SEQUENCE [LARGE SCALE GENOMIC DNA]</scope>
    <source>
        <strain evidence="2 3">P7336</strain>
    </source>
</reference>
<gene>
    <name evidence="2" type="ORF">MSP7336_02905</name>
</gene>
<proteinExistence type="predicted"/>
<dbReference type="Pfam" id="PF02720">
    <property type="entry name" value="DUF222"/>
    <property type="match status" value="1"/>
</dbReference>
<evidence type="ECO:0000313" key="2">
    <source>
        <dbReference type="EMBL" id="SRX94646.1"/>
    </source>
</evidence>
<evidence type="ECO:0000313" key="3">
    <source>
        <dbReference type="Proteomes" id="UP000252015"/>
    </source>
</evidence>
<protein>
    <recommendedName>
        <fullName evidence="1">DUF222 domain-containing protein</fullName>
    </recommendedName>
</protein>
<evidence type="ECO:0000259" key="1">
    <source>
        <dbReference type="Pfam" id="PF02720"/>
    </source>
</evidence>
<dbReference type="Proteomes" id="UP000252015">
    <property type="component" value="Unassembled WGS sequence"/>
</dbReference>